<dbReference type="Proteomes" id="UP000311469">
    <property type="component" value="Chromosome cSF1"/>
</dbReference>
<evidence type="ECO:0000256" key="4">
    <source>
        <dbReference type="ARBA" id="ARBA00022989"/>
    </source>
</evidence>
<dbReference type="EMBL" id="CP041016">
    <property type="protein sequence ID" value="QDC37209.1"/>
    <property type="molecule type" value="Genomic_DNA"/>
</dbReference>
<dbReference type="Pfam" id="PF03743">
    <property type="entry name" value="TrbI"/>
    <property type="match status" value="1"/>
</dbReference>
<dbReference type="KEGG" id="sufl:FIL70_08250"/>
<evidence type="ECO:0000313" key="8">
    <source>
        <dbReference type="EMBL" id="QDC37209.1"/>
    </source>
</evidence>
<keyword evidence="3 7" id="KW-0812">Transmembrane</keyword>
<keyword evidence="5 7" id="KW-0472">Membrane</keyword>
<dbReference type="RefSeq" id="WP_140042009.1">
    <property type="nucleotide sequence ID" value="NZ_CP041016.1"/>
</dbReference>
<reference evidence="8 9" key="1">
    <citation type="submission" date="2019-06" db="EMBL/GenBank/DDBJ databases">
        <title>Genome organization and adaptive potential of archetypical organophosphate degarding Sphingobium fuliginis ATCC 27551.</title>
        <authorList>
            <person name="Sarwar A."/>
            <person name="Parthasarathy S."/>
            <person name="Singh C."/>
            <person name="Siddavattam D."/>
        </authorList>
    </citation>
    <scope>NUCLEOTIDE SEQUENCE [LARGE SCALE GENOMIC DNA]</scope>
    <source>
        <strain evidence="8 9">ATCC 27551</strain>
    </source>
</reference>
<dbReference type="GO" id="GO:0016020">
    <property type="term" value="C:membrane"/>
    <property type="evidence" value="ECO:0007669"/>
    <property type="project" value="UniProtKB-SubCell"/>
</dbReference>
<gene>
    <name evidence="8" type="ORF">FIL70_08250</name>
</gene>
<evidence type="ECO:0000256" key="5">
    <source>
        <dbReference type="ARBA" id="ARBA00023136"/>
    </source>
</evidence>
<protein>
    <submittedName>
        <fullName evidence="8">TrbI/VirB10 family protein</fullName>
    </submittedName>
</protein>
<dbReference type="InterPro" id="IPR005498">
    <property type="entry name" value="T4SS_VirB10/TraB/TrbI"/>
</dbReference>
<comment type="subcellular location">
    <subcellularLocation>
        <location evidence="1">Membrane</location>
        <topology evidence="1">Single-pass membrane protein</topology>
    </subcellularLocation>
</comment>
<evidence type="ECO:0000256" key="1">
    <source>
        <dbReference type="ARBA" id="ARBA00004167"/>
    </source>
</evidence>
<evidence type="ECO:0000256" key="3">
    <source>
        <dbReference type="ARBA" id="ARBA00022692"/>
    </source>
</evidence>
<dbReference type="InterPro" id="IPR042217">
    <property type="entry name" value="T4SS_VirB10/TrbI"/>
</dbReference>
<feature type="transmembrane region" description="Helical" evidence="7">
    <location>
        <begin position="36"/>
        <end position="57"/>
    </location>
</feature>
<name>A0A5B8CDB6_SPHSA</name>
<feature type="region of interest" description="Disordered" evidence="6">
    <location>
        <begin position="70"/>
        <end position="146"/>
    </location>
</feature>
<sequence length="410" mass="42942">MTDAPTATGAPAPDKLDPETLVLRAKPGRVVRFRRGAIVAIAALGLTAIVGVAWMALKPASFRIVAGSDERGESRSSAPPDALANAPKSYGDVPQLGAPLPGDLGRPIVEHQRSLGEPTTSTSADQAAQAAEAERQRLAAERKAARESGVMMQLAGAIRSAQPAAPPSGGEGVSPSPDQTSSRIALDPERDPGNQQRKADFLGGKDASGDINPHTLAKPISPYTLSAGTVIAASLITGLNSDLPGLVTAQVTENAYDTVTGRSLLIPQGSRLIGSYDSVVAFGQKRALVIWQRIILPDGSSIRIDNVPATDTAGYAGLTDKVDLHTWQLLKGVALSTLLGVGTELSFGEEGDLVRAIRESTQQSASRAGDQIVTKNLNIQPTITVRPGWPLMVVVHKDIVLPRPWQMAGR</sequence>
<evidence type="ECO:0000313" key="9">
    <source>
        <dbReference type="Proteomes" id="UP000311469"/>
    </source>
</evidence>
<evidence type="ECO:0000256" key="7">
    <source>
        <dbReference type="SAM" id="Phobius"/>
    </source>
</evidence>
<proteinExistence type="inferred from homology"/>
<feature type="region of interest" description="Disordered" evidence="6">
    <location>
        <begin position="159"/>
        <end position="207"/>
    </location>
</feature>
<accession>A0A5B8CDB6</accession>
<comment type="similarity">
    <text evidence="2">Belongs to the TrbI/VirB10 family.</text>
</comment>
<keyword evidence="4 7" id="KW-1133">Transmembrane helix</keyword>
<dbReference type="Gene3D" id="2.40.128.260">
    <property type="entry name" value="Type IV secretion system, VirB10/TraB/TrbI"/>
    <property type="match status" value="1"/>
</dbReference>
<evidence type="ECO:0000256" key="6">
    <source>
        <dbReference type="SAM" id="MobiDB-lite"/>
    </source>
</evidence>
<dbReference type="CDD" id="cd16429">
    <property type="entry name" value="VirB10"/>
    <property type="match status" value="1"/>
</dbReference>
<evidence type="ECO:0000256" key="2">
    <source>
        <dbReference type="ARBA" id="ARBA00010265"/>
    </source>
</evidence>
<dbReference type="AlphaFoldDB" id="A0A5B8CDB6"/>
<feature type="compositionally biased region" description="Basic and acidic residues" evidence="6">
    <location>
        <begin position="186"/>
        <end position="200"/>
    </location>
</feature>
<feature type="compositionally biased region" description="Basic and acidic residues" evidence="6">
    <location>
        <begin position="132"/>
        <end position="146"/>
    </location>
</feature>
<organism evidence="8 9">
    <name type="scientific">Sphingobium fuliginis ATCC 27551</name>
    <dbReference type="NCBI Taxonomy" id="1208342"/>
    <lineage>
        <taxon>Bacteria</taxon>
        <taxon>Pseudomonadati</taxon>
        <taxon>Pseudomonadota</taxon>
        <taxon>Alphaproteobacteria</taxon>
        <taxon>Sphingomonadales</taxon>
        <taxon>Sphingomonadaceae</taxon>
        <taxon>Sphingobium</taxon>
    </lineage>
</organism>